<organism evidence="1 2">
    <name type="scientific">Hymenobacter qilianensis</name>
    <dbReference type="NCBI Taxonomy" id="1385715"/>
    <lineage>
        <taxon>Bacteria</taxon>
        <taxon>Pseudomonadati</taxon>
        <taxon>Bacteroidota</taxon>
        <taxon>Cytophagia</taxon>
        <taxon>Cytophagales</taxon>
        <taxon>Hymenobacteraceae</taxon>
        <taxon>Hymenobacter</taxon>
    </lineage>
</organism>
<evidence type="ECO:0008006" key="3">
    <source>
        <dbReference type="Google" id="ProtNLM"/>
    </source>
</evidence>
<dbReference type="EMBL" id="CP060785">
    <property type="protein sequence ID" value="QNP54320.1"/>
    <property type="molecule type" value="Genomic_DNA"/>
</dbReference>
<dbReference type="Proteomes" id="UP000516093">
    <property type="component" value="Plasmid p_unnamed1"/>
</dbReference>
<dbReference type="InterPro" id="IPR052918">
    <property type="entry name" value="Motility_Chemotaxis_Reg"/>
</dbReference>
<dbReference type="RefSeq" id="WP_187734479.1">
    <property type="nucleotide sequence ID" value="NZ_CP060785.1"/>
</dbReference>
<dbReference type="AlphaFoldDB" id="A0A7H0H1A4"/>
<reference evidence="1 2" key="1">
    <citation type="submission" date="2020-08" db="EMBL/GenBank/DDBJ databases">
        <title>Genome sequence of Hymenobacter qilianensis JCM 19763T.</title>
        <authorList>
            <person name="Hyun D.-W."/>
            <person name="Bae J.-W."/>
        </authorList>
    </citation>
    <scope>NUCLEOTIDE SEQUENCE [LARGE SCALE GENOMIC DNA]</scope>
    <source>
        <strain evidence="1 2">JCM 19763</strain>
        <plasmid evidence="1 2">p_unnamed1</plasmid>
    </source>
</reference>
<gene>
    <name evidence="1" type="ORF">H9L05_21045</name>
</gene>
<geneLocation type="plasmid" evidence="1 2">
    <name>p_unnamed1</name>
</geneLocation>
<protein>
    <recommendedName>
        <fullName evidence="3">SBBP repeat-containing protein</fullName>
    </recommendedName>
</protein>
<keyword evidence="2" id="KW-1185">Reference proteome</keyword>
<proteinExistence type="predicted"/>
<sequence>MALAVRGAEVYVTGYFGFLDFPVGTSTARFGPVALTSAGGGDIFVAKLTEAGNSSSFTWAEQAGGPTDDWALALALGESAVYVTGSFEGSTARFGSSSLSSAGASDVFVTKLTDSGPSGRVAWVQQVGGPGSDIAQALAVRGSTVYIGGGFTSTPARFGTSSLSSAGFSDVFVTKLTDEGPSGRFMWVQQAGGESFDASTALAVQGARCMWRA</sequence>
<dbReference type="PANTHER" id="PTHR35580">
    <property type="entry name" value="CELL SURFACE GLYCOPROTEIN (S-LAYER PROTEIN)-LIKE PROTEIN"/>
    <property type="match status" value="1"/>
</dbReference>
<evidence type="ECO:0000313" key="1">
    <source>
        <dbReference type="EMBL" id="QNP54320.1"/>
    </source>
</evidence>
<accession>A0A7H0H1A4</accession>
<name>A0A7H0H1A4_9BACT</name>
<dbReference type="KEGG" id="hqi:H9L05_21045"/>
<evidence type="ECO:0000313" key="2">
    <source>
        <dbReference type="Proteomes" id="UP000516093"/>
    </source>
</evidence>
<keyword evidence="1" id="KW-0614">Plasmid</keyword>
<dbReference type="PANTHER" id="PTHR35580:SF1">
    <property type="entry name" value="PHYTASE-LIKE DOMAIN-CONTAINING PROTEIN"/>
    <property type="match status" value="1"/>
</dbReference>